<dbReference type="AlphaFoldDB" id="A0A4T3EZH2"/>
<evidence type="ECO:0000256" key="4">
    <source>
        <dbReference type="ARBA" id="ARBA00022475"/>
    </source>
</evidence>
<dbReference type="InterPro" id="IPR003661">
    <property type="entry name" value="HisK_dim/P_dom"/>
</dbReference>
<feature type="domain" description="PAC" evidence="22">
    <location>
        <begin position="107"/>
        <end position="159"/>
    </location>
</feature>
<keyword evidence="9" id="KW-0547">Nucleotide-binding</keyword>
<keyword evidence="4" id="KW-1003">Cell membrane</keyword>
<dbReference type="SUPFAM" id="SSF47226">
    <property type="entry name" value="Histidine-containing phosphotransfer domain, HPT domain"/>
    <property type="match status" value="1"/>
</dbReference>
<evidence type="ECO:0000259" key="20">
    <source>
        <dbReference type="PROSITE" id="PS50110"/>
    </source>
</evidence>
<keyword evidence="14" id="KW-0472">Membrane</keyword>
<dbReference type="Gene3D" id="3.30.565.10">
    <property type="entry name" value="Histidine kinase-like ATPase, C-terminal domain"/>
    <property type="match status" value="1"/>
</dbReference>
<keyword evidence="13" id="KW-0902">Two-component regulatory system</keyword>
<dbReference type="InterPro" id="IPR035965">
    <property type="entry name" value="PAS-like_dom_sf"/>
</dbReference>
<dbReference type="RefSeq" id="WP_136693201.1">
    <property type="nucleotide sequence ID" value="NZ_SSHH01000002.1"/>
</dbReference>
<dbReference type="InterPro" id="IPR036641">
    <property type="entry name" value="HPT_dom_sf"/>
</dbReference>
<evidence type="ECO:0000256" key="3">
    <source>
        <dbReference type="ARBA" id="ARBA00012438"/>
    </source>
</evidence>
<feature type="modified residue" description="4-aspartylphosphate" evidence="18">
    <location>
        <position position="476"/>
    </location>
</feature>
<keyword evidence="25" id="KW-1185">Reference proteome</keyword>
<dbReference type="Pfam" id="PF00072">
    <property type="entry name" value="Response_reg"/>
    <property type="match status" value="1"/>
</dbReference>
<dbReference type="InterPro" id="IPR013655">
    <property type="entry name" value="PAS_fold_3"/>
</dbReference>
<dbReference type="SUPFAM" id="SSF47384">
    <property type="entry name" value="Homodimeric domain of signal transducing histidine kinase"/>
    <property type="match status" value="1"/>
</dbReference>
<evidence type="ECO:0000259" key="21">
    <source>
        <dbReference type="PROSITE" id="PS50112"/>
    </source>
</evidence>
<dbReference type="Gene3D" id="3.40.50.2300">
    <property type="match status" value="1"/>
</dbReference>
<dbReference type="SMART" id="SM00091">
    <property type="entry name" value="PAS"/>
    <property type="match status" value="1"/>
</dbReference>
<dbReference type="CDD" id="cd16922">
    <property type="entry name" value="HATPase_EvgS-ArcB-TorS-like"/>
    <property type="match status" value="1"/>
</dbReference>
<evidence type="ECO:0000313" key="24">
    <source>
        <dbReference type="EMBL" id="TIX50181.1"/>
    </source>
</evidence>
<dbReference type="Gene3D" id="1.10.287.130">
    <property type="match status" value="1"/>
</dbReference>
<dbReference type="InterPro" id="IPR036890">
    <property type="entry name" value="HATPase_C_sf"/>
</dbReference>
<dbReference type="CDD" id="cd00130">
    <property type="entry name" value="PAS"/>
    <property type="match status" value="1"/>
</dbReference>
<evidence type="ECO:0000256" key="2">
    <source>
        <dbReference type="ARBA" id="ARBA00004429"/>
    </source>
</evidence>
<sequence>MLANSLVALLAAATIIFSFLYFRLSANSRQDDPAARSFTTLAEASPAGIWRTDPTGKAVYVNKAWEQMTGLVHGAWLGEGWANAIHPADRDRVFRRWQAAVESRSVFRDEWRWQRPDGRTLWVTTIGAPEFGSDGDLQAYVGLNIDIQRSKELEDDLKLARQRAEDAASAKTEFLANMSHEIRTPMNGVIGFTELLLESDLNEEQSQQVRLVADSGRAMLRLLNDILDFAKIEAGQLRLVKEATDLRSKLKHCIDLMRPIAEAKGLEFTLDVSDDLPVHIELDKMRTRQVVLNLIGNAVKFTEYGVVTVSAGLRLVDGEQVVAISVADTGIGIGEKEQEAIFAPFNQEDSLASRQFGGTGLGLTISSQLVRMMGGRIQLESQPGKGSTFTVLLPLKKVEKDTHKPSITAPDMGIPEVLECKRVLIAEDHEINQQLILAMMETMGLEPELAKNGIEAVEAVQRAHRAGQPFHIVLMDMQMPDMDGLEATRAIRAAGFDAETLPIVALTANCFREDIAACLQAGMQGHIGKPVRMADLARELARFAKAVDEEAGSQELAHLSDISREPALDSSRHSLERKYHARKAKLLQRIDKALDENAEDEDWDEIASELHKLAGVAANFGESDLGELSRKLENELRGTRHADQRRAALARQWPDLRKVA</sequence>
<evidence type="ECO:0000256" key="5">
    <source>
        <dbReference type="ARBA" id="ARBA00022519"/>
    </source>
</evidence>
<dbReference type="SMART" id="SM00387">
    <property type="entry name" value="HATPase_c"/>
    <property type="match status" value="1"/>
</dbReference>
<dbReference type="InterPro" id="IPR003594">
    <property type="entry name" value="HATPase_dom"/>
</dbReference>
<evidence type="ECO:0000256" key="14">
    <source>
        <dbReference type="ARBA" id="ARBA00023136"/>
    </source>
</evidence>
<evidence type="ECO:0000259" key="23">
    <source>
        <dbReference type="PROSITE" id="PS50894"/>
    </source>
</evidence>
<dbReference type="PROSITE" id="PS50113">
    <property type="entry name" value="PAC"/>
    <property type="match status" value="1"/>
</dbReference>
<dbReference type="InterPro" id="IPR000014">
    <property type="entry name" value="PAS"/>
</dbReference>
<dbReference type="OrthoDB" id="9801651at2"/>
<evidence type="ECO:0000256" key="12">
    <source>
        <dbReference type="ARBA" id="ARBA00022989"/>
    </source>
</evidence>
<dbReference type="Gene3D" id="1.20.120.160">
    <property type="entry name" value="HPT domain"/>
    <property type="match status" value="1"/>
</dbReference>
<dbReference type="FunFam" id="3.30.565.10:FF:000010">
    <property type="entry name" value="Sensor histidine kinase RcsC"/>
    <property type="match status" value="1"/>
</dbReference>
<comment type="caution">
    <text evidence="24">The sequence shown here is derived from an EMBL/GenBank/DDBJ whole genome shotgun (WGS) entry which is preliminary data.</text>
</comment>
<evidence type="ECO:0000256" key="7">
    <source>
        <dbReference type="ARBA" id="ARBA00022679"/>
    </source>
</evidence>
<keyword evidence="12" id="KW-1133">Transmembrane helix</keyword>
<evidence type="ECO:0000256" key="18">
    <source>
        <dbReference type="PROSITE-ProRule" id="PRU00169"/>
    </source>
</evidence>
<feature type="domain" description="Histidine kinase" evidence="19">
    <location>
        <begin position="177"/>
        <end position="397"/>
    </location>
</feature>
<organism evidence="24 25">
    <name type="scientific">Alteraurantiacibacter aquimixticola</name>
    <dbReference type="NCBI Taxonomy" id="2489173"/>
    <lineage>
        <taxon>Bacteria</taxon>
        <taxon>Pseudomonadati</taxon>
        <taxon>Pseudomonadota</taxon>
        <taxon>Alphaproteobacteria</taxon>
        <taxon>Sphingomonadales</taxon>
        <taxon>Erythrobacteraceae</taxon>
        <taxon>Alteraurantiacibacter</taxon>
    </lineage>
</organism>
<comment type="subcellular location">
    <subcellularLocation>
        <location evidence="2">Cell inner membrane</location>
        <topology evidence="2">Multi-pass membrane protein</topology>
    </subcellularLocation>
</comment>
<dbReference type="NCBIfam" id="TIGR00229">
    <property type="entry name" value="sensory_box"/>
    <property type="match status" value="1"/>
</dbReference>
<feature type="domain" description="PAS" evidence="21">
    <location>
        <begin position="34"/>
        <end position="104"/>
    </location>
</feature>
<dbReference type="SUPFAM" id="SSF55785">
    <property type="entry name" value="PYP-like sensor domain (PAS domain)"/>
    <property type="match status" value="1"/>
</dbReference>
<dbReference type="InterPro" id="IPR011006">
    <property type="entry name" value="CheY-like_superfamily"/>
</dbReference>
<feature type="modified residue" description="Phosphohistidine" evidence="17">
    <location>
        <position position="611"/>
    </location>
</feature>
<dbReference type="Pfam" id="PF08447">
    <property type="entry name" value="PAS_3"/>
    <property type="match status" value="1"/>
</dbReference>
<evidence type="ECO:0000259" key="19">
    <source>
        <dbReference type="PROSITE" id="PS50109"/>
    </source>
</evidence>
<protein>
    <recommendedName>
        <fullName evidence="16">Sensory/regulatory protein RpfC</fullName>
        <ecNumber evidence="3">2.7.13.3</ecNumber>
    </recommendedName>
</protein>
<gene>
    <name evidence="24" type="ORF">E5222_07760</name>
</gene>
<dbReference type="Pfam" id="PF01627">
    <property type="entry name" value="Hpt"/>
    <property type="match status" value="1"/>
</dbReference>
<accession>A0A4T3EZH2</accession>
<evidence type="ECO:0000256" key="17">
    <source>
        <dbReference type="PROSITE-ProRule" id="PRU00110"/>
    </source>
</evidence>
<dbReference type="Pfam" id="PF02518">
    <property type="entry name" value="HATPase_c"/>
    <property type="match status" value="1"/>
</dbReference>
<reference evidence="24 25" key="1">
    <citation type="submission" date="2019-04" db="EMBL/GenBank/DDBJ databases">
        <title>Altererythrobacter aquimixticola sp. nov., isolated from sediment of junction between the ocean and a freshwater spring.</title>
        <authorList>
            <person name="Yoon J.-H."/>
        </authorList>
    </citation>
    <scope>NUCLEOTIDE SEQUENCE [LARGE SCALE GENOMIC DNA]</scope>
    <source>
        <strain evidence="24 25">SSKS-13</strain>
    </source>
</reference>
<keyword evidence="6 18" id="KW-0597">Phosphoprotein</keyword>
<dbReference type="PRINTS" id="PR00344">
    <property type="entry name" value="BCTRLSENSOR"/>
</dbReference>
<comment type="catalytic activity">
    <reaction evidence="1">
        <text>ATP + protein L-histidine = ADP + protein N-phospho-L-histidine.</text>
        <dbReference type="EC" id="2.7.13.3"/>
    </reaction>
</comment>
<dbReference type="CDD" id="cd00082">
    <property type="entry name" value="HisKA"/>
    <property type="match status" value="1"/>
</dbReference>
<dbReference type="SUPFAM" id="SSF52172">
    <property type="entry name" value="CheY-like"/>
    <property type="match status" value="1"/>
</dbReference>
<dbReference type="InterPro" id="IPR004358">
    <property type="entry name" value="Sig_transdc_His_kin-like_C"/>
</dbReference>
<evidence type="ECO:0000256" key="11">
    <source>
        <dbReference type="ARBA" id="ARBA00022840"/>
    </source>
</evidence>
<dbReference type="CDD" id="cd00088">
    <property type="entry name" value="HPT"/>
    <property type="match status" value="1"/>
</dbReference>
<keyword evidence="7" id="KW-0808">Transferase</keyword>
<dbReference type="GO" id="GO:0009927">
    <property type="term" value="F:histidine phosphotransfer kinase activity"/>
    <property type="evidence" value="ECO:0007669"/>
    <property type="project" value="TreeGrafter"/>
</dbReference>
<dbReference type="InterPro" id="IPR008207">
    <property type="entry name" value="Sig_transdc_His_kin_Hpt_dom"/>
</dbReference>
<dbReference type="GO" id="GO:0005886">
    <property type="term" value="C:plasma membrane"/>
    <property type="evidence" value="ECO:0007669"/>
    <property type="project" value="UniProtKB-SubCell"/>
</dbReference>
<evidence type="ECO:0000256" key="16">
    <source>
        <dbReference type="ARBA" id="ARBA00068150"/>
    </source>
</evidence>
<evidence type="ECO:0000256" key="8">
    <source>
        <dbReference type="ARBA" id="ARBA00022692"/>
    </source>
</evidence>
<dbReference type="PROSITE" id="PS50894">
    <property type="entry name" value="HPT"/>
    <property type="match status" value="1"/>
</dbReference>
<dbReference type="SUPFAM" id="SSF55874">
    <property type="entry name" value="ATPase domain of HSP90 chaperone/DNA topoisomerase II/histidine kinase"/>
    <property type="match status" value="1"/>
</dbReference>
<keyword evidence="10" id="KW-0418">Kinase</keyword>
<evidence type="ECO:0000256" key="1">
    <source>
        <dbReference type="ARBA" id="ARBA00000085"/>
    </source>
</evidence>
<dbReference type="GO" id="GO:0005524">
    <property type="term" value="F:ATP binding"/>
    <property type="evidence" value="ECO:0007669"/>
    <property type="project" value="UniProtKB-KW"/>
</dbReference>
<proteinExistence type="predicted"/>
<feature type="domain" description="HPt" evidence="23">
    <location>
        <begin position="572"/>
        <end position="660"/>
    </location>
</feature>
<dbReference type="PROSITE" id="PS50112">
    <property type="entry name" value="PAS"/>
    <property type="match status" value="1"/>
</dbReference>
<dbReference type="Pfam" id="PF00512">
    <property type="entry name" value="HisKA"/>
    <property type="match status" value="1"/>
</dbReference>
<dbReference type="PROSITE" id="PS50110">
    <property type="entry name" value="RESPONSE_REGULATORY"/>
    <property type="match status" value="1"/>
</dbReference>
<dbReference type="CDD" id="cd17546">
    <property type="entry name" value="REC_hyHK_CKI1_RcsC-like"/>
    <property type="match status" value="1"/>
</dbReference>
<dbReference type="Proteomes" id="UP000309389">
    <property type="component" value="Unassembled WGS sequence"/>
</dbReference>
<dbReference type="SMART" id="SM00448">
    <property type="entry name" value="REC"/>
    <property type="match status" value="1"/>
</dbReference>
<dbReference type="PANTHER" id="PTHR43047">
    <property type="entry name" value="TWO-COMPONENT HISTIDINE PROTEIN KINASE"/>
    <property type="match status" value="1"/>
</dbReference>
<keyword evidence="5" id="KW-0997">Cell inner membrane</keyword>
<dbReference type="GO" id="GO:0000155">
    <property type="term" value="F:phosphorelay sensor kinase activity"/>
    <property type="evidence" value="ECO:0007669"/>
    <property type="project" value="InterPro"/>
</dbReference>
<name>A0A4T3EZH2_9SPHN</name>
<evidence type="ECO:0000256" key="10">
    <source>
        <dbReference type="ARBA" id="ARBA00022777"/>
    </source>
</evidence>
<dbReference type="PROSITE" id="PS50109">
    <property type="entry name" value="HIS_KIN"/>
    <property type="match status" value="1"/>
</dbReference>
<comment type="subunit">
    <text evidence="15">At low DSF concentrations, interacts with RpfF.</text>
</comment>
<feature type="domain" description="Response regulatory" evidence="20">
    <location>
        <begin position="422"/>
        <end position="544"/>
    </location>
</feature>
<dbReference type="InterPro" id="IPR036097">
    <property type="entry name" value="HisK_dim/P_sf"/>
</dbReference>
<dbReference type="EC" id="2.7.13.3" evidence="3"/>
<dbReference type="FunFam" id="1.10.287.130:FF:000002">
    <property type="entry name" value="Two-component osmosensing histidine kinase"/>
    <property type="match status" value="1"/>
</dbReference>
<dbReference type="InterPro" id="IPR000700">
    <property type="entry name" value="PAS-assoc_C"/>
</dbReference>
<keyword evidence="8" id="KW-0812">Transmembrane</keyword>
<dbReference type="EMBL" id="SSHH01000002">
    <property type="protein sequence ID" value="TIX50181.1"/>
    <property type="molecule type" value="Genomic_DNA"/>
</dbReference>
<evidence type="ECO:0000256" key="6">
    <source>
        <dbReference type="ARBA" id="ARBA00022553"/>
    </source>
</evidence>
<dbReference type="PANTHER" id="PTHR43047:SF72">
    <property type="entry name" value="OSMOSENSING HISTIDINE PROTEIN KINASE SLN1"/>
    <property type="match status" value="1"/>
</dbReference>
<dbReference type="SMART" id="SM00388">
    <property type="entry name" value="HisKA"/>
    <property type="match status" value="1"/>
</dbReference>
<evidence type="ECO:0000256" key="9">
    <source>
        <dbReference type="ARBA" id="ARBA00022741"/>
    </source>
</evidence>
<evidence type="ECO:0000256" key="13">
    <source>
        <dbReference type="ARBA" id="ARBA00023012"/>
    </source>
</evidence>
<dbReference type="InterPro" id="IPR001610">
    <property type="entry name" value="PAC"/>
</dbReference>
<dbReference type="InterPro" id="IPR001789">
    <property type="entry name" value="Sig_transdc_resp-reg_receiver"/>
</dbReference>
<evidence type="ECO:0000313" key="25">
    <source>
        <dbReference type="Proteomes" id="UP000309389"/>
    </source>
</evidence>
<dbReference type="SMART" id="SM00086">
    <property type="entry name" value="PAC"/>
    <property type="match status" value="1"/>
</dbReference>
<dbReference type="Gene3D" id="3.30.450.20">
    <property type="entry name" value="PAS domain"/>
    <property type="match status" value="1"/>
</dbReference>
<keyword evidence="11" id="KW-0067">ATP-binding</keyword>
<evidence type="ECO:0000256" key="15">
    <source>
        <dbReference type="ARBA" id="ARBA00064003"/>
    </source>
</evidence>
<dbReference type="InterPro" id="IPR005467">
    <property type="entry name" value="His_kinase_dom"/>
</dbReference>
<evidence type="ECO:0000259" key="22">
    <source>
        <dbReference type="PROSITE" id="PS50113"/>
    </source>
</evidence>